<feature type="compositionally biased region" description="Basic and acidic residues" evidence="8">
    <location>
        <begin position="503"/>
        <end position="517"/>
    </location>
</feature>
<dbReference type="AlphaFoldDB" id="A0A1Q5ULU9"/>
<feature type="compositionally biased region" description="Low complexity" evidence="8">
    <location>
        <begin position="481"/>
        <end position="502"/>
    </location>
</feature>
<evidence type="ECO:0000313" key="11">
    <source>
        <dbReference type="Proteomes" id="UP000186955"/>
    </source>
</evidence>
<dbReference type="Pfam" id="PF13919">
    <property type="entry name" value="ASXH"/>
    <property type="match status" value="1"/>
</dbReference>
<evidence type="ECO:0000256" key="4">
    <source>
        <dbReference type="ARBA" id="ARBA00022833"/>
    </source>
</evidence>
<evidence type="ECO:0000256" key="2">
    <source>
        <dbReference type="ARBA" id="ARBA00022723"/>
    </source>
</evidence>
<keyword evidence="2" id="KW-0479">Metal-binding</keyword>
<sequence>MSSPASSPAPSPQKRNSRKAAPRGKWSEEQLFTSDKSALIDADLVVWPPIPHSGTKQYRVAKLTAYSYHNLQKLLARPEAWDILEEDEKREILALLPADTHPASELPSDDPNTKIPPLPESFVRYSNNWRDGIRQFQLDLENGRFDPEWLRQAEQARRKRENGDFDSFKEREFEKFWGQKQRTRDTAASGESSKVKLTQLIEAGVFLVGDVWRFSYCYGKGQDRLVIDKEVRIHEIGDRKLSFVVPTGQRVFLRSPAVTAERKEESGQNDGACTKGPQEAEVSRIKTPELETLKEESPTKDIPEKVELQPMEGLQETNQSLKVEDAFTETKQEDLVNGEAMEVSANLEAKPRDENGSVQVVIVSPRHDLDAAEKGSKRPTPLPAVEPPAKRKRGRPRKIRPPSPAPEAEFEVEAVAEPEPEPKLELERQSGVQVVIGAGSLPLPRTDILSQIIMPAVNNHDALDLVTNPREAEPEPEENRPPSSLLSSARPISSPPSTLSEPPEGRIDDLMEERNEEPTMESTEELVEKPIEVPTNEPIEEPIHESVEEPIHEPTRELIEAPVEAPVEAPIEEQTPAQIEENVAAQTDEPTEEPTQPPIEAQTTTEEPDEIIVSDISSPMTLVYKILQIDGRRPDGRTANSWKEIRCYRKNQDMGSLFDVRLAWFLKQK</sequence>
<dbReference type="STRING" id="1316194.A0A1Q5ULU9"/>
<accession>A0A1Q5ULU9</accession>
<dbReference type="InterPro" id="IPR044867">
    <property type="entry name" value="DEUBAD_dom"/>
</dbReference>
<feature type="compositionally biased region" description="Basic residues" evidence="8">
    <location>
        <begin position="390"/>
        <end position="400"/>
    </location>
</feature>
<dbReference type="PROSITE" id="PS51916">
    <property type="entry name" value="DEUBAD"/>
    <property type="match status" value="1"/>
</dbReference>
<evidence type="ECO:0000259" key="9">
    <source>
        <dbReference type="PROSITE" id="PS51916"/>
    </source>
</evidence>
<feature type="compositionally biased region" description="Acidic residues" evidence="8">
    <location>
        <begin position="408"/>
        <end position="419"/>
    </location>
</feature>
<feature type="region of interest" description="Disordered" evidence="8">
    <location>
        <begin position="464"/>
        <end position="549"/>
    </location>
</feature>
<protein>
    <recommendedName>
        <fullName evidence="9">DEUBAD domain-containing protein</fullName>
    </recommendedName>
</protein>
<keyword evidence="6" id="KW-0804">Transcription</keyword>
<feature type="region of interest" description="Disordered" evidence="8">
    <location>
        <begin position="1"/>
        <end position="28"/>
    </location>
</feature>
<dbReference type="GO" id="GO:0005634">
    <property type="term" value="C:nucleus"/>
    <property type="evidence" value="ECO:0007669"/>
    <property type="project" value="UniProtKB-SubCell"/>
</dbReference>
<dbReference type="PANTHER" id="PTHR36489">
    <property type="entry name" value="PROTEIN-COUPLED RECEPTOR GPR1, PUTATIVE-RELATED"/>
    <property type="match status" value="1"/>
</dbReference>
<evidence type="ECO:0000256" key="5">
    <source>
        <dbReference type="ARBA" id="ARBA00023015"/>
    </source>
</evidence>
<comment type="subcellular location">
    <subcellularLocation>
        <location evidence="1">Nucleus</location>
    </subcellularLocation>
</comment>
<keyword evidence="4" id="KW-0862">Zinc</keyword>
<organism evidence="10 11">
    <name type="scientific">Penicillium subrubescens</name>
    <dbReference type="NCBI Taxonomy" id="1316194"/>
    <lineage>
        <taxon>Eukaryota</taxon>
        <taxon>Fungi</taxon>
        <taxon>Dikarya</taxon>
        <taxon>Ascomycota</taxon>
        <taxon>Pezizomycotina</taxon>
        <taxon>Eurotiomycetes</taxon>
        <taxon>Eurotiomycetidae</taxon>
        <taxon>Eurotiales</taxon>
        <taxon>Aspergillaceae</taxon>
        <taxon>Penicillium</taxon>
    </lineage>
</organism>
<feature type="region of interest" description="Disordered" evidence="8">
    <location>
        <begin position="367"/>
        <end position="427"/>
    </location>
</feature>
<evidence type="ECO:0000313" key="10">
    <source>
        <dbReference type="EMBL" id="OKP13441.1"/>
    </source>
</evidence>
<feature type="region of interest" description="Disordered" evidence="8">
    <location>
        <begin position="569"/>
        <end position="610"/>
    </location>
</feature>
<feature type="compositionally biased region" description="Basic and acidic residues" evidence="8">
    <location>
        <begin position="367"/>
        <end position="376"/>
    </location>
</feature>
<name>A0A1Q5ULU9_9EURO</name>
<proteinExistence type="predicted"/>
<keyword evidence="7" id="KW-0539">Nucleus</keyword>
<comment type="caution">
    <text evidence="10">The sequence shown here is derived from an EMBL/GenBank/DDBJ whole genome shotgun (WGS) entry which is preliminary data.</text>
</comment>
<feature type="compositionally biased region" description="Basic and acidic residues" evidence="8">
    <location>
        <begin position="470"/>
        <end position="480"/>
    </location>
</feature>
<keyword evidence="3" id="KW-0863">Zinc-finger</keyword>
<dbReference type="PANTHER" id="PTHR36489:SF1">
    <property type="entry name" value="G-PROTEIN COUPLED RECEPTORS FAMILY 1 PROFILE DOMAIN-CONTAINING PROTEIN"/>
    <property type="match status" value="1"/>
</dbReference>
<dbReference type="EMBL" id="MNBE01000128">
    <property type="protein sequence ID" value="OKP13441.1"/>
    <property type="molecule type" value="Genomic_DNA"/>
</dbReference>
<dbReference type="GO" id="GO:0008270">
    <property type="term" value="F:zinc ion binding"/>
    <property type="evidence" value="ECO:0007669"/>
    <property type="project" value="UniProtKB-KW"/>
</dbReference>
<evidence type="ECO:0000256" key="3">
    <source>
        <dbReference type="ARBA" id="ARBA00022771"/>
    </source>
</evidence>
<feature type="domain" description="DEUBAD" evidence="9">
    <location>
        <begin position="62"/>
        <end position="182"/>
    </location>
</feature>
<evidence type="ECO:0000256" key="8">
    <source>
        <dbReference type="SAM" id="MobiDB-lite"/>
    </source>
</evidence>
<keyword evidence="5" id="KW-0805">Transcription regulation</keyword>
<keyword evidence="11" id="KW-1185">Reference proteome</keyword>
<evidence type="ECO:0000256" key="1">
    <source>
        <dbReference type="ARBA" id="ARBA00004123"/>
    </source>
</evidence>
<gene>
    <name evidence="10" type="ORF">PENSUB_632</name>
</gene>
<reference evidence="10 11" key="1">
    <citation type="submission" date="2016-10" db="EMBL/GenBank/DDBJ databases">
        <title>Genome sequence of the ascomycete fungus Penicillium subrubescens.</title>
        <authorList>
            <person name="De Vries R.P."/>
            <person name="Peng M."/>
            <person name="Dilokpimol A."/>
            <person name="Hilden K."/>
            <person name="Makela M.R."/>
            <person name="Grigoriev I."/>
            <person name="Riley R."/>
            <person name="Granchi Z."/>
        </authorList>
    </citation>
    <scope>NUCLEOTIDE SEQUENCE [LARGE SCALE GENOMIC DNA]</scope>
    <source>
        <strain evidence="10 11">CBS 132785</strain>
    </source>
</reference>
<dbReference type="InterPro" id="IPR028020">
    <property type="entry name" value="ASX_DEUBAD_dom"/>
</dbReference>
<evidence type="ECO:0000256" key="7">
    <source>
        <dbReference type="ARBA" id="ARBA00023242"/>
    </source>
</evidence>
<feature type="region of interest" description="Disordered" evidence="8">
    <location>
        <begin position="258"/>
        <end position="282"/>
    </location>
</feature>
<evidence type="ECO:0000256" key="6">
    <source>
        <dbReference type="ARBA" id="ARBA00023163"/>
    </source>
</evidence>
<dbReference type="Proteomes" id="UP000186955">
    <property type="component" value="Unassembled WGS sequence"/>
</dbReference>